<protein>
    <submittedName>
        <fullName evidence="1">Uncharacterized protein</fullName>
    </submittedName>
</protein>
<organism evidence="1">
    <name type="scientific">viral metagenome</name>
    <dbReference type="NCBI Taxonomy" id="1070528"/>
    <lineage>
        <taxon>unclassified sequences</taxon>
        <taxon>metagenomes</taxon>
        <taxon>organismal metagenomes</taxon>
    </lineage>
</organism>
<dbReference type="EMBL" id="MT144730">
    <property type="protein sequence ID" value="QJH98389.1"/>
    <property type="molecule type" value="Genomic_DNA"/>
</dbReference>
<sequence>METCKDGLEECLEIVKSLDIKELEFAMWLSGHDRDTIEQLYKDFYGGVKPQVMQKIAEIKKETNTKSDLFI</sequence>
<proteinExistence type="predicted"/>
<dbReference type="EMBL" id="MT144104">
    <property type="protein sequence ID" value="QJA48816.1"/>
    <property type="molecule type" value="Genomic_DNA"/>
</dbReference>
<gene>
    <name evidence="2" type="ORF">MM415B01738_0004</name>
    <name evidence="1" type="ORF">TM448A01162_0008</name>
    <name evidence="3" type="ORF">TM448B01279_0013</name>
</gene>
<dbReference type="EMBL" id="MT141250">
    <property type="protein sequence ID" value="QJA57020.1"/>
    <property type="molecule type" value="Genomic_DNA"/>
</dbReference>
<reference evidence="1" key="1">
    <citation type="submission" date="2020-03" db="EMBL/GenBank/DDBJ databases">
        <title>The deep terrestrial virosphere.</title>
        <authorList>
            <person name="Holmfeldt K."/>
            <person name="Nilsson E."/>
            <person name="Simone D."/>
            <person name="Lopez-Fernandez M."/>
            <person name="Wu X."/>
            <person name="de Brujin I."/>
            <person name="Lundin D."/>
            <person name="Andersson A."/>
            <person name="Bertilsson S."/>
            <person name="Dopson M."/>
        </authorList>
    </citation>
    <scope>NUCLEOTIDE SEQUENCE</scope>
    <source>
        <strain evidence="2">MM415B01738</strain>
        <strain evidence="1">TM448A01162</strain>
        <strain evidence="3">TM448B01279</strain>
    </source>
</reference>
<evidence type="ECO:0000313" key="3">
    <source>
        <dbReference type="EMBL" id="QJH98389.1"/>
    </source>
</evidence>
<name>A0A6H1ZLL4_9ZZZZ</name>
<evidence type="ECO:0000313" key="1">
    <source>
        <dbReference type="EMBL" id="QJA48816.1"/>
    </source>
</evidence>
<dbReference type="AlphaFoldDB" id="A0A6H1ZLL4"/>
<accession>A0A6H1ZLL4</accession>
<evidence type="ECO:0000313" key="2">
    <source>
        <dbReference type="EMBL" id="QJA57020.1"/>
    </source>
</evidence>